<dbReference type="GO" id="GO:0004638">
    <property type="term" value="F:phosphoribosylaminoimidazole carboxylase activity"/>
    <property type="evidence" value="ECO:0007669"/>
    <property type="project" value="InterPro"/>
</dbReference>
<dbReference type="InterPro" id="IPR011761">
    <property type="entry name" value="ATP-grasp"/>
</dbReference>
<dbReference type="UniPathway" id="UPA00074">
    <property type="reaction ID" value="UER00942"/>
</dbReference>
<dbReference type="HAMAP" id="MF_01928">
    <property type="entry name" value="PurK"/>
    <property type="match status" value="1"/>
</dbReference>
<dbReference type="SUPFAM" id="SSF52440">
    <property type="entry name" value="PreATP-grasp domain"/>
    <property type="match status" value="1"/>
</dbReference>
<dbReference type="GO" id="GO:0005829">
    <property type="term" value="C:cytosol"/>
    <property type="evidence" value="ECO:0007669"/>
    <property type="project" value="TreeGrafter"/>
</dbReference>
<keyword evidence="1 5" id="KW-0436">Ligase</keyword>
<keyword evidence="4 5" id="KW-0067">ATP-binding</keyword>
<dbReference type="GO" id="GO:0046872">
    <property type="term" value="F:metal ion binding"/>
    <property type="evidence" value="ECO:0007669"/>
    <property type="project" value="InterPro"/>
</dbReference>
<dbReference type="NCBIfam" id="NF004676">
    <property type="entry name" value="PRK06019.1-2"/>
    <property type="match status" value="1"/>
</dbReference>
<evidence type="ECO:0000256" key="6">
    <source>
        <dbReference type="RuleBase" id="RU361200"/>
    </source>
</evidence>
<feature type="binding site" evidence="5">
    <location>
        <begin position="181"/>
        <end position="184"/>
    </location>
    <ligand>
        <name>ATP</name>
        <dbReference type="ChEBI" id="CHEBI:30616"/>
    </ligand>
</feature>
<feature type="binding site" evidence="5">
    <location>
        <position position="189"/>
    </location>
    <ligand>
        <name>ATP</name>
        <dbReference type="ChEBI" id="CHEBI:30616"/>
    </ligand>
</feature>
<accession>A0A2M9G767</accession>
<dbReference type="GO" id="GO:0006189">
    <property type="term" value="P:'de novo' IMP biosynthetic process"/>
    <property type="evidence" value="ECO:0007669"/>
    <property type="project" value="UniProtKB-UniRule"/>
</dbReference>
<reference evidence="8 9" key="1">
    <citation type="submission" date="2017-11" db="EMBL/GenBank/DDBJ databases">
        <title>Draft genome sequence of Rhizobiales bacterium SY3-13.</title>
        <authorList>
            <person name="Sun C."/>
        </authorList>
    </citation>
    <scope>NUCLEOTIDE SEQUENCE [LARGE SCALE GENOMIC DNA]</scope>
    <source>
        <strain evidence="8 9">SY3-13</strain>
    </source>
</reference>
<comment type="subunit">
    <text evidence="5 6">Homodimer.</text>
</comment>
<dbReference type="SUPFAM" id="SSF51246">
    <property type="entry name" value="Rudiment single hybrid motif"/>
    <property type="match status" value="1"/>
</dbReference>
<dbReference type="InterPro" id="IPR016185">
    <property type="entry name" value="PreATP-grasp_dom_sf"/>
</dbReference>
<feature type="binding site" evidence="5">
    <location>
        <position position="106"/>
    </location>
    <ligand>
        <name>ATP</name>
        <dbReference type="ChEBI" id="CHEBI:30616"/>
    </ligand>
</feature>
<protein>
    <recommendedName>
        <fullName evidence="5 6">N5-carboxyaminoimidazole ribonucleotide synthase</fullName>
        <shortName evidence="5 6">N5-CAIR synthase</shortName>
        <ecNumber evidence="5 6">6.3.4.18</ecNumber>
    </recommendedName>
    <alternativeName>
        <fullName evidence="5 6">5-(carboxyamino)imidazole ribonucleotide synthetase</fullName>
    </alternativeName>
</protein>
<dbReference type="GO" id="GO:0016616">
    <property type="term" value="F:oxidoreductase activity, acting on the CH-OH group of donors, NAD or NADP as acceptor"/>
    <property type="evidence" value="ECO:0007669"/>
    <property type="project" value="UniProtKB-ARBA"/>
</dbReference>
<feature type="binding site" evidence="5">
    <location>
        <begin position="151"/>
        <end position="157"/>
    </location>
    <ligand>
        <name>ATP</name>
        <dbReference type="ChEBI" id="CHEBI:30616"/>
    </ligand>
</feature>
<dbReference type="NCBIfam" id="NF004679">
    <property type="entry name" value="PRK06019.1-5"/>
    <property type="match status" value="1"/>
</dbReference>
<dbReference type="InterPro" id="IPR040686">
    <property type="entry name" value="PurK_C"/>
</dbReference>
<keyword evidence="2 5" id="KW-0547">Nucleotide-binding</keyword>
<dbReference type="Pfam" id="PF02222">
    <property type="entry name" value="ATP-grasp"/>
    <property type="match status" value="1"/>
</dbReference>
<dbReference type="PROSITE" id="PS00065">
    <property type="entry name" value="D_2_HYDROXYACID_DH_1"/>
    <property type="match status" value="1"/>
</dbReference>
<feature type="domain" description="ATP-grasp" evidence="7">
    <location>
        <begin position="110"/>
        <end position="296"/>
    </location>
</feature>
<dbReference type="GO" id="GO:0034028">
    <property type="term" value="F:5-(carboxyamino)imidazole ribonucleotide synthase activity"/>
    <property type="evidence" value="ECO:0007669"/>
    <property type="project" value="UniProtKB-UniRule"/>
</dbReference>
<comment type="function">
    <text evidence="6">Catalyzes the ATP-dependent conversion of 5-aminoimidazole ribonucleotide (AIR) and HCO(3)- to N5-carboxyaminoimidazole ribonucleotide (N5-CAIR).</text>
</comment>
<feature type="binding site" evidence="5">
    <location>
        <position position="212"/>
    </location>
    <ligand>
        <name>ATP</name>
        <dbReference type="ChEBI" id="CHEBI:30616"/>
    </ligand>
</feature>
<sequence length="368" mass="39082">MTALPPGSAIGVLGGGQLGRMMALAAARLGYRVHVFTPEADSPAAQVSAAATVARWDDLGALDAFADQVDAVTLEFENVPVSAVERLAEKVPVRPGAIVLAVAQDRLREKTVARELGVPVAPFEPVTSDTDLADAIAAIGAPAVLKTRREGYDGKGQRMIREAADAAAAFAELGRPAAILESFVDFTSEISVIAARGVDGEVRCYPAVENRHRNHILSLTIAPSPGPSAASKLAEEATRALIEALNVIGLLAVEFFVTPEEGVLFNEMAPRPHNSGHWTIEACRVSQFEQQVRATAGLPLGAPGFHHRAVMRNLIGDDAKDWARLAAGDVSLHLYGKAEVRPGRKMGHVTKLYAPDRPAWPPKDSELP</sequence>
<dbReference type="AlphaFoldDB" id="A0A2M9G767"/>
<dbReference type="InterPro" id="IPR005875">
    <property type="entry name" value="PurK"/>
</dbReference>
<dbReference type="Gene3D" id="3.40.50.20">
    <property type="match status" value="1"/>
</dbReference>
<keyword evidence="9" id="KW-1185">Reference proteome</keyword>
<evidence type="ECO:0000256" key="1">
    <source>
        <dbReference type="ARBA" id="ARBA00022598"/>
    </source>
</evidence>
<feature type="binding site" evidence="5">
    <location>
        <position position="146"/>
    </location>
    <ligand>
        <name>ATP</name>
        <dbReference type="ChEBI" id="CHEBI:30616"/>
    </ligand>
</feature>
<dbReference type="NCBIfam" id="NF004675">
    <property type="entry name" value="PRK06019.1-1"/>
    <property type="match status" value="1"/>
</dbReference>
<proteinExistence type="inferred from homology"/>
<dbReference type="RefSeq" id="WP_109794367.1">
    <property type="nucleotide sequence ID" value="NZ_PHIG01000004.1"/>
</dbReference>
<evidence type="ECO:0000313" key="9">
    <source>
        <dbReference type="Proteomes" id="UP000229498"/>
    </source>
</evidence>
<dbReference type="InterPro" id="IPR029752">
    <property type="entry name" value="D-isomer_DH_CS1"/>
</dbReference>
<dbReference type="EMBL" id="PHIG01000004">
    <property type="protein sequence ID" value="PJK31541.1"/>
    <property type="molecule type" value="Genomic_DNA"/>
</dbReference>
<feature type="binding site" evidence="5">
    <location>
        <begin position="266"/>
        <end position="267"/>
    </location>
    <ligand>
        <name>ATP</name>
        <dbReference type="ChEBI" id="CHEBI:30616"/>
    </ligand>
</feature>
<comment type="caution">
    <text evidence="8">The sequence shown here is derived from an EMBL/GenBank/DDBJ whole genome shotgun (WGS) entry which is preliminary data.</text>
</comment>
<comment type="pathway">
    <text evidence="5 6">Purine metabolism; IMP biosynthesis via de novo pathway; 5-amino-1-(5-phospho-D-ribosyl)imidazole-4-carboxylate from 5-amino-1-(5-phospho-D-ribosyl)imidazole (N5-CAIR route): step 1/2.</text>
</comment>
<dbReference type="PANTHER" id="PTHR11609">
    <property type="entry name" value="PURINE BIOSYNTHESIS PROTEIN 6/7, PUR6/7"/>
    <property type="match status" value="1"/>
</dbReference>
<dbReference type="InterPro" id="IPR054350">
    <property type="entry name" value="PurT/PurK_preATP-grasp"/>
</dbReference>
<evidence type="ECO:0000313" key="8">
    <source>
        <dbReference type="EMBL" id="PJK31541.1"/>
    </source>
</evidence>
<gene>
    <name evidence="5 6" type="primary">purK</name>
    <name evidence="8" type="ORF">CVT23_00335</name>
</gene>
<evidence type="ECO:0000259" key="7">
    <source>
        <dbReference type="PROSITE" id="PS50975"/>
    </source>
</evidence>
<comment type="function">
    <text evidence="5">Catalyzes the ATP-dependent conversion of 5-aminoimidazole ribonucleotide (AIR) and HCO(3)(-) to N5-carboxyaminoimidazole ribonucleotide (N5-CAIR).</text>
</comment>
<dbReference type="EC" id="6.3.4.18" evidence="5 6"/>
<dbReference type="PROSITE" id="PS50975">
    <property type="entry name" value="ATP_GRASP"/>
    <property type="match status" value="1"/>
</dbReference>
<evidence type="ECO:0000256" key="4">
    <source>
        <dbReference type="ARBA" id="ARBA00022840"/>
    </source>
</evidence>
<name>A0A2M9G767_9PROT</name>
<dbReference type="InterPro" id="IPR011054">
    <property type="entry name" value="Rudment_hybrid_motif"/>
</dbReference>
<dbReference type="PANTHER" id="PTHR11609:SF5">
    <property type="entry name" value="PHOSPHORIBOSYLAMINOIMIDAZOLE CARBOXYLASE"/>
    <property type="match status" value="1"/>
</dbReference>
<evidence type="ECO:0000256" key="2">
    <source>
        <dbReference type="ARBA" id="ARBA00022741"/>
    </source>
</evidence>
<evidence type="ECO:0000256" key="5">
    <source>
        <dbReference type="HAMAP-Rule" id="MF_01928"/>
    </source>
</evidence>
<dbReference type="FunFam" id="3.30.1490.20:FF:000015">
    <property type="entry name" value="N5-carboxyaminoimidazole ribonucleotide synthase"/>
    <property type="match status" value="1"/>
</dbReference>
<evidence type="ECO:0000256" key="3">
    <source>
        <dbReference type="ARBA" id="ARBA00022755"/>
    </source>
</evidence>
<dbReference type="NCBIfam" id="TIGR01161">
    <property type="entry name" value="purK"/>
    <property type="match status" value="1"/>
</dbReference>
<keyword evidence="3 5" id="KW-0658">Purine biosynthesis</keyword>
<comment type="catalytic activity">
    <reaction evidence="5 6">
        <text>5-amino-1-(5-phospho-beta-D-ribosyl)imidazole + hydrogencarbonate + ATP = 5-carboxyamino-1-(5-phospho-D-ribosyl)imidazole + ADP + phosphate + 2 H(+)</text>
        <dbReference type="Rhea" id="RHEA:19317"/>
        <dbReference type="ChEBI" id="CHEBI:15378"/>
        <dbReference type="ChEBI" id="CHEBI:17544"/>
        <dbReference type="ChEBI" id="CHEBI:30616"/>
        <dbReference type="ChEBI" id="CHEBI:43474"/>
        <dbReference type="ChEBI" id="CHEBI:58730"/>
        <dbReference type="ChEBI" id="CHEBI:137981"/>
        <dbReference type="ChEBI" id="CHEBI:456216"/>
        <dbReference type="EC" id="6.3.4.18"/>
    </reaction>
</comment>
<dbReference type="OrthoDB" id="9804625at2"/>
<comment type="similarity">
    <text evidence="5 6">Belongs to the PurK/PurT family.</text>
</comment>
<organism evidence="8 9">
    <name type="scientific">Minwuia thermotolerans</name>
    <dbReference type="NCBI Taxonomy" id="2056226"/>
    <lineage>
        <taxon>Bacteria</taxon>
        <taxon>Pseudomonadati</taxon>
        <taxon>Pseudomonadota</taxon>
        <taxon>Alphaproteobacteria</taxon>
        <taxon>Minwuiales</taxon>
        <taxon>Minwuiaceae</taxon>
        <taxon>Minwuia</taxon>
    </lineage>
</organism>
<dbReference type="Gene3D" id="3.30.470.20">
    <property type="entry name" value="ATP-grasp fold, B domain"/>
    <property type="match status" value="1"/>
</dbReference>
<dbReference type="FunFam" id="3.40.50.20:FF:000016">
    <property type="entry name" value="N5-carboxyaminoimidazole ribonucleotide synthase"/>
    <property type="match status" value="1"/>
</dbReference>
<dbReference type="Gene3D" id="3.30.1490.20">
    <property type="entry name" value="ATP-grasp fold, A domain"/>
    <property type="match status" value="1"/>
</dbReference>
<dbReference type="Proteomes" id="UP000229498">
    <property type="component" value="Unassembled WGS sequence"/>
</dbReference>
<dbReference type="SUPFAM" id="SSF56059">
    <property type="entry name" value="Glutathione synthetase ATP-binding domain-like"/>
    <property type="match status" value="1"/>
</dbReference>
<dbReference type="InterPro" id="IPR003135">
    <property type="entry name" value="ATP-grasp_carboxylate-amine"/>
</dbReference>
<dbReference type="GO" id="GO:0005524">
    <property type="term" value="F:ATP binding"/>
    <property type="evidence" value="ECO:0007669"/>
    <property type="project" value="UniProtKB-UniRule"/>
</dbReference>
<dbReference type="InterPro" id="IPR013815">
    <property type="entry name" value="ATP_grasp_subdomain_1"/>
</dbReference>
<dbReference type="Pfam" id="PF17769">
    <property type="entry name" value="PurK_C"/>
    <property type="match status" value="1"/>
</dbReference>
<dbReference type="Pfam" id="PF22660">
    <property type="entry name" value="RS_preATP-grasp-like"/>
    <property type="match status" value="1"/>
</dbReference>